<reference evidence="6" key="1">
    <citation type="submission" date="2018-06" db="EMBL/GenBank/DDBJ databases">
        <authorList>
            <person name="Zhirakovskaya E."/>
        </authorList>
    </citation>
    <scope>NUCLEOTIDE SEQUENCE</scope>
</reference>
<sequence length="240" mass="27044">MGVLLEKDCEICVNNCCAVCVEEHQSSVFSILPKEDLDILMENKQEISFKPGETILKQNTSSTHVVCIKKGIAKVYIEGVKGRCLILKLISDLDFITGGGIFANHTRHFTVTAITDVECCLINSEQILKLFSKNSEFALEILKHHNYQNNQYLSSLINLTQKYMPGRVADSILYLKNKIFKTNSFQIPLTRQELSDMSAMTKESYVRILKEFKNSGIIKPNGNSMEILDEDALISISRNG</sequence>
<dbReference type="EMBL" id="UOEP01000199">
    <property type="protein sequence ID" value="VAW23666.1"/>
    <property type="molecule type" value="Genomic_DNA"/>
</dbReference>
<dbReference type="Pfam" id="PF00027">
    <property type="entry name" value="cNMP_binding"/>
    <property type="match status" value="1"/>
</dbReference>
<dbReference type="PRINTS" id="PR00034">
    <property type="entry name" value="HTHCRP"/>
</dbReference>
<dbReference type="PROSITE" id="PS51063">
    <property type="entry name" value="HTH_CRP_2"/>
    <property type="match status" value="1"/>
</dbReference>
<evidence type="ECO:0000259" key="4">
    <source>
        <dbReference type="PROSITE" id="PS50042"/>
    </source>
</evidence>
<dbReference type="CDD" id="cd00038">
    <property type="entry name" value="CAP_ED"/>
    <property type="match status" value="1"/>
</dbReference>
<dbReference type="SMART" id="SM00100">
    <property type="entry name" value="cNMP"/>
    <property type="match status" value="1"/>
</dbReference>
<dbReference type="InterPro" id="IPR050397">
    <property type="entry name" value="Env_Response_Regulators"/>
</dbReference>
<dbReference type="Gene3D" id="1.10.10.10">
    <property type="entry name" value="Winged helix-like DNA-binding domain superfamily/Winged helix DNA-binding domain"/>
    <property type="match status" value="1"/>
</dbReference>
<dbReference type="InterPro" id="IPR036390">
    <property type="entry name" value="WH_DNA-bd_sf"/>
</dbReference>
<feature type="domain" description="HTH crp-type" evidence="5">
    <location>
        <begin position="162"/>
        <end position="231"/>
    </location>
</feature>
<dbReference type="SMART" id="SM00419">
    <property type="entry name" value="HTH_CRP"/>
    <property type="match status" value="1"/>
</dbReference>
<dbReference type="Pfam" id="PF13545">
    <property type="entry name" value="HTH_Crp_2"/>
    <property type="match status" value="1"/>
</dbReference>
<dbReference type="InterPro" id="IPR012318">
    <property type="entry name" value="HTH_CRP"/>
</dbReference>
<dbReference type="InterPro" id="IPR000595">
    <property type="entry name" value="cNMP-bd_dom"/>
</dbReference>
<dbReference type="PANTHER" id="PTHR24567:SF74">
    <property type="entry name" value="HTH-TYPE TRANSCRIPTIONAL REGULATOR ARCR"/>
    <property type="match status" value="1"/>
</dbReference>
<feature type="domain" description="Cyclic nucleotide-binding" evidence="4">
    <location>
        <begin position="28"/>
        <end position="136"/>
    </location>
</feature>
<dbReference type="InterPro" id="IPR036388">
    <property type="entry name" value="WH-like_DNA-bd_sf"/>
</dbReference>
<keyword evidence="1" id="KW-0805">Transcription regulation</keyword>
<dbReference type="InterPro" id="IPR018490">
    <property type="entry name" value="cNMP-bd_dom_sf"/>
</dbReference>
<dbReference type="GO" id="GO:0003700">
    <property type="term" value="F:DNA-binding transcription factor activity"/>
    <property type="evidence" value="ECO:0007669"/>
    <property type="project" value="TreeGrafter"/>
</dbReference>
<dbReference type="Gene3D" id="2.60.120.10">
    <property type="entry name" value="Jelly Rolls"/>
    <property type="match status" value="1"/>
</dbReference>
<evidence type="ECO:0000313" key="6">
    <source>
        <dbReference type="EMBL" id="VAW23666.1"/>
    </source>
</evidence>
<accession>A0A3B0UVA2</accession>
<dbReference type="GO" id="GO:0005829">
    <property type="term" value="C:cytosol"/>
    <property type="evidence" value="ECO:0007669"/>
    <property type="project" value="TreeGrafter"/>
</dbReference>
<dbReference type="AlphaFoldDB" id="A0A3B0UVA2"/>
<protein>
    <recommendedName>
        <fullName evidence="7">Transcriptional regulator, Crp/Fnr family</fullName>
    </recommendedName>
</protein>
<name>A0A3B0UVA2_9ZZZZ</name>
<evidence type="ECO:0000259" key="5">
    <source>
        <dbReference type="PROSITE" id="PS51063"/>
    </source>
</evidence>
<dbReference type="InterPro" id="IPR014710">
    <property type="entry name" value="RmlC-like_jellyroll"/>
</dbReference>
<dbReference type="PROSITE" id="PS50042">
    <property type="entry name" value="CNMP_BINDING_3"/>
    <property type="match status" value="1"/>
</dbReference>
<gene>
    <name evidence="6" type="ORF">MNBD_BACTEROID01-1717</name>
</gene>
<dbReference type="SUPFAM" id="SSF51206">
    <property type="entry name" value="cAMP-binding domain-like"/>
    <property type="match status" value="1"/>
</dbReference>
<proteinExistence type="predicted"/>
<keyword evidence="2" id="KW-0238">DNA-binding</keyword>
<keyword evidence="3" id="KW-0804">Transcription</keyword>
<evidence type="ECO:0008006" key="7">
    <source>
        <dbReference type="Google" id="ProtNLM"/>
    </source>
</evidence>
<evidence type="ECO:0000256" key="1">
    <source>
        <dbReference type="ARBA" id="ARBA00023015"/>
    </source>
</evidence>
<dbReference type="PANTHER" id="PTHR24567">
    <property type="entry name" value="CRP FAMILY TRANSCRIPTIONAL REGULATORY PROTEIN"/>
    <property type="match status" value="1"/>
</dbReference>
<evidence type="ECO:0000256" key="2">
    <source>
        <dbReference type="ARBA" id="ARBA00023125"/>
    </source>
</evidence>
<dbReference type="SUPFAM" id="SSF46785">
    <property type="entry name" value="Winged helix' DNA-binding domain"/>
    <property type="match status" value="1"/>
</dbReference>
<organism evidence="6">
    <name type="scientific">hydrothermal vent metagenome</name>
    <dbReference type="NCBI Taxonomy" id="652676"/>
    <lineage>
        <taxon>unclassified sequences</taxon>
        <taxon>metagenomes</taxon>
        <taxon>ecological metagenomes</taxon>
    </lineage>
</organism>
<dbReference type="GO" id="GO:0003677">
    <property type="term" value="F:DNA binding"/>
    <property type="evidence" value="ECO:0007669"/>
    <property type="project" value="UniProtKB-KW"/>
</dbReference>
<evidence type="ECO:0000256" key="3">
    <source>
        <dbReference type="ARBA" id="ARBA00023163"/>
    </source>
</evidence>